<dbReference type="GO" id="GO:0016740">
    <property type="term" value="F:transferase activity"/>
    <property type="evidence" value="ECO:0007669"/>
    <property type="project" value="UniProtKB-KW"/>
</dbReference>
<dbReference type="AlphaFoldDB" id="A0A1C3ZA09"/>
<dbReference type="EMBL" id="FMAO01000001">
    <property type="protein sequence ID" value="SCB79146.1"/>
    <property type="molecule type" value="Genomic_DNA"/>
</dbReference>
<dbReference type="STRING" id="1505725.GA0061074_101382"/>
<keyword evidence="2" id="KW-1185">Reference proteome</keyword>
<accession>A0A1C3ZA09</accession>
<protein>
    <submittedName>
        <fullName evidence="1">Glycosyl transferase family 2</fullName>
    </submittedName>
</protein>
<organism evidence="1 2">
    <name type="scientific">Weissella bombi</name>
    <dbReference type="NCBI Taxonomy" id="1505725"/>
    <lineage>
        <taxon>Bacteria</taxon>
        <taxon>Bacillati</taxon>
        <taxon>Bacillota</taxon>
        <taxon>Bacilli</taxon>
        <taxon>Lactobacillales</taxon>
        <taxon>Lactobacillaceae</taxon>
        <taxon>Weissella</taxon>
    </lineage>
</organism>
<gene>
    <name evidence="1" type="ORF">GA0061074_101382</name>
</gene>
<sequence length="429" mass="49841">MKVKNVSLTLVGNEQDIIETFVRTNMNYLDEMYIIFWNSIDNSKAIINRLINEELNIHVLNGVGEVFSTFQQEKIVTWGVRKIQKIFNTNFNLFVLDSDEFIVIESKFTENFINRENQVYRVPRREIIFDGYNYEHCNPLLREYIARKKLQSQKSIIFNLNPNFNVNFGIGQHYIRYNNERMSTEIEYTGIDKGIRIDHFPVRSPEQFISKNLIGWSEYLKAYSHIAEQKNPVGVHWKKAYNWIIENDYKITSSMLEEYLYHTHFRDENGILNNDSIYITNSVPFKNVKIKYGYLAKSFVSTLASAITLIEANKKKTNRSFSIMDSPQENLELVGNSKIFALDTIPIIRRDGNTVYISGAVKGVTTINSVVAKVPIELAPNRNTQFVSVSSKNGVSGWQLDPHGNLKIIFNSLPLKYNTWLPFNFTYII</sequence>
<name>A0A1C3ZA09_9LACO</name>
<reference evidence="2" key="1">
    <citation type="submission" date="2016-08" db="EMBL/GenBank/DDBJ databases">
        <authorList>
            <person name="Varghese N."/>
            <person name="Submissions Spin"/>
        </authorList>
    </citation>
    <scope>NUCLEOTIDE SEQUENCE [LARGE SCALE GENOMIC DNA]</scope>
    <source>
        <strain evidence="2">R-53094</strain>
    </source>
</reference>
<dbReference type="Proteomes" id="UP000199268">
    <property type="component" value="Unassembled WGS sequence"/>
</dbReference>
<evidence type="ECO:0000313" key="2">
    <source>
        <dbReference type="Proteomes" id="UP000199268"/>
    </source>
</evidence>
<dbReference type="RefSeq" id="WP_092461406.1">
    <property type="nucleotide sequence ID" value="NZ_BJEE01000002.1"/>
</dbReference>
<keyword evidence="1" id="KW-0808">Transferase</keyword>
<evidence type="ECO:0000313" key="1">
    <source>
        <dbReference type="EMBL" id="SCB79146.1"/>
    </source>
</evidence>
<proteinExistence type="predicted"/>